<comment type="similarity">
    <text evidence="1">Belongs to the eukaryotic ribosomal protein eL28 family.</text>
</comment>
<dbReference type="InterPro" id="IPR029004">
    <property type="entry name" value="Ribosomal_eL28/Mak16"/>
</dbReference>
<dbReference type="GO" id="GO:0006412">
    <property type="term" value="P:translation"/>
    <property type="evidence" value="ECO:0007669"/>
    <property type="project" value="InterPro"/>
</dbReference>
<sequence>MPSHRLLKGYIEVERHCCVSFFLFSFFPSLFPIIEKMANPNASAHLQWLLLRKHNSFMIKKDGITFSREQNNLTNNHSFTSSGLVHQASTGVNVNSKGRVVISARKGKASVGKIATANFTIATGKTNNFPRVARNVRAAGGNKVALARWTKIDRSLKAKKSIAKRRAERKNKKPQESAADLA</sequence>
<evidence type="ECO:0000256" key="3">
    <source>
        <dbReference type="ARBA" id="ARBA00023274"/>
    </source>
</evidence>
<evidence type="ECO:0000259" key="5">
    <source>
        <dbReference type="Pfam" id="PF01778"/>
    </source>
</evidence>
<reference evidence="6" key="1">
    <citation type="submission" date="2021-01" db="EMBL/GenBank/DDBJ databases">
        <authorList>
            <person name="Corre E."/>
            <person name="Pelletier E."/>
            <person name="Niang G."/>
            <person name="Scheremetjew M."/>
            <person name="Finn R."/>
            <person name="Kale V."/>
            <person name="Holt S."/>
            <person name="Cochrane G."/>
            <person name="Meng A."/>
            <person name="Brown T."/>
            <person name="Cohen L."/>
        </authorList>
    </citation>
    <scope>NUCLEOTIDE SEQUENCE</scope>
    <source>
        <strain evidence="6">SoJaBio B1-5/56/2</strain>
    </source>
</reference>
<accession>A0A7S4PF81</accession>
<dbReference type="Pfam" id="PF01778">
    <property type="entry name" value="Ribosomal_L28e"/>
    <property type="match status" value="1"/>
</dbReference>
<feature type="region of interest" description="Disordered" evidence="4">
    <location>
        <begin position="158"/>
        <end position="182"/>
    </location>
</feature>
<feature type="domain" description="Ribosomal eL28/Mak16" evidence="5">
    <location>
        <begin position="46"/>
        <end position="154"/>
    </location>
</feature>
<gene>
    <name evidence="6" type="ORF">NAES01612_LOCUS23021</name>
</gene>
<dbReference type="GO" id="GO:0003735">
    <property type="term" value="F:structural constituent of ribosome"/>
    <property type="evidence" value="ECO:0007669"/>
    <property type="project" value="InterPro"/>
</dbReference>
<dbReference type="InterPro" id="IPR002672">
    <property type="entry name" value="Ribosomal_eL28"/>
</dbReference>
<dbReference type="PANTHER" id="PTHR10544">
    <property type="entry name" value="60S RIBOSOMAL PROTEIN L28"/>
    <property type="match status" value="1"/>
</dbReference>
<proteinExistence type="inferred from homology"/>
<keyword evidence="3" id="KW-0687">Ribonucleoprotein</keyword>
<dbReference type="Gene3D" id="3.30.390.110">
    <property type="match status" value="1"/>
</dbReference>
<evidence type="ECO:0000256" key="1">
    <source>
        <dbReference type="ARBA" id="ARBA00007926"/>
    </source>
</evidence>
<feature type="compositionally biased region" description="Basic residues" evidence="4">
    <location>
        <begin position="158"/>
        <end position="172"/>
    </location>
</feature>
<name>A0A7S4PF81_9EUKA</name>
<evidence type="ECO:0000313" key="6">
    <source>
        <dbReference type="EMBL" id="CAE2333148.1"/>
    </source>
</evidence>
<dbReference type="GO" id="GO:0005840">
    <property type="term" value="C:ribosome"/>
    <property type="evidence" value="ECO:0007669"/>
    <property type="project" value="UniProtKB-KW"/>
</dbReference>
<dbReference type="EMBL" id="HBKR01035172">
    <property type="protein sequence ID" value="CAE2333148.1"/>
    <property type="molecule type" value="Transcribed_RNA"/>
</dbReference>
<evidence type="ECO:0000256" key="4">
    <source>
        <dbReference type="SAM" id="MobiDB-lite"/>
    </source>
</evidence>
<keyword evidence="2" id="KW-0689">Ribosomal protein</keyword>
<dbReference type="GO" id="GO:1990904">
    <property type="term" value="C:ribonucleoprotein complex"/>
    <property type="evidence" value="ECO:0007669"/>
    <property type="project" value="UniProtKB-KW"/>
</dbReference>
<protein>
    <recommendedName>
        <fullName evidence="5">Ribosomal eL28/Mak16 domain-containing protein</fullName>
    </recommendedName>
</protein>
<organism evidence="6">
    <name type="scientific">Paramoeba aestuarina</name>
    <dbReference type="NCBI Taxonomy" id="180227"/>
    <lineage>
        <taxon>Eukaryota</taxon>
        <taxon>Amoebozoa</taxon>
        <taxon>Discosea</taxon>
        <taxon>Flabellinia</taxon>
        <taxon>Dactylopodida</taxon>
        <taxon>Paramoebidae</taxon>
        <taxon>Paramoeba</taxon>
    </lineage>
</organism>
<dbReference type="AlphaFoldDB" id="A0A7S4PF81"/>
<evidence type="ECO:0000256" key="2">
    <source>
        <dbReference type="ARBA" id="ARBA00022980"/>
    </source>
</evidence>